<dbReference type="Proteomes" id="UP001331561">
    <property type="component" value="Unassembled WGS sequence"/>
</dbReference>
<evidence type="ECO:0000256" key="1">
    <source>
        <dbReference type="ARBA" id="ARBA00001933"/>
    </source>
</evidence>
<evidence type="ECO:0000256" key="3">
    <source>
        <dbReference type="ARBA" id="ARBA00004953"/>
    </source>
</evidence>
<dbReference type="RefSeq" id="WP_327597513.1">
    <property type="nucleotide sequence ID" value="NZ_JAYXHS010000001.1"/>
</dbReference>
<protein>
    <recommendedName>
        <fullName evidence="4">threonine-phosphate decarboxylase</fullName>
        <ecNumber evidence="4">4.1.1.81</ecNumber>
    </recommendedName>
    <alternativeName>
        <fullName evidence="8">L-threonine-O-3-phosphate decarboxylase</fullName>
    </alternativeName>
</protein>
<evidence type="ECO:0000313" key="12">
    <source>
        <dbReference type="Proteomes" id="UP001331561"/>
    </source>
</evidence>
<dbReference type="NCBIfam" id="TIGR01140">
    <property type="entry name" value="L_thr_O3P_dcar"/>
    <property type="match status" value="1"/>
</dbReference>
<keyword evidence="7 11" id="KW-0456">Lyase</keyword>
<dbReference type="Gene3D" id="3.40.640.10">
    <property type="entry name" value="Type I PLP-dependent aspartate aminotransferase-like (Major domain)"/>
    <property type="match status" value="1"/>
</dbReference>
<feature type="domain" description="Aminotransferase class I/classII large" evidence="10">
    <location>
        <begin position="74"/>
        <end position="306"/>
    </location>
</feature>
<comment type="cofactor">
    <cofactor evidence="1">
        <name>pyridoxal 5'-phosphate</name>
        <dbReference type="ChEBI" id="CHEBI:597326"/>
    </cofactor>
</comment>
<dbReference type="PANTHER" id="PTHR42885">
    <property type="entry name" value="HISTIDINOL-PHOSPHATE AMINOTRANSFERASE-RELATED"/>
    <property type="match status" value="1"/>
</dbReference>
<dbReference type="Gene3D" id="3.90.1150.10">
    <property type="entry name" value="Aspartate Aminotransferase, domain 1"/>
    <property type="match status" value="1"/>
</dbReference>
<dbReference type="InterPro" id="IPR015424">
    <property type="entry name" value="PyrdxlP-dep_Trfase"/>
</dbReference>
<evidence type="ECO:0000256" key="8">
    <source>
        <dbReference type="ARBA" id="ARBA00029996"/>
    </source>
</evidence>
<dbReference type="SUPFAM" id="SSF53383">
    <property type="entry name" value="PLP-dependent transferases"/>
    <property type="match status" value="1"/>
</dbReference>
<reference evidence="11 12" key="1">
    <citation type="submission" date="2024-01" db="EMBL/GenBank/DDBJ databases">
        <title>Uliginosibacterium soil sp. nov.</title>
        <authorList>
            <person name="Lv Y."/>
        </authorList>
    </citation>
    <scope>NUCLEOTIDE SEQUENCE [LARGE SCALE GENOMIC DNA]</scope>
    <source>
        <strain evidence="11 12">H3</strain>
    </source>
</reference>
<dbReference type="Pfam" id="PF00155">
    <property type="entry name" value="Aminotran_1_2"/>
    <property type="match status" value="1"/>
</dbReference>
<evidence type="ECO:0000256" key="2">
    <source>
        <dbReference type="ARBA" id="ARBA00003444"/>
    </source>
</evidence>
<evidence type="ECO:0000256" key="4">
    <source>
        <dbReference type="ARBA" id="ARBA00012285"/>
    </source>
</evidence>
<keyword evidence="6" id="KW-0663">Pyridoxal phosphate</keyword>
<comment type="function">
    <text evidence="2">Decarboxylates L-threonine-O-3-phosphate to yield (R)-1-amino-2-propanol O-2-phosphate, the precursor for the linkage between the nucleotide loop and the corrin ring in cobalamin.</text>
</comment>
<evidence type="ECO:0000256" key="6">
    <source>
        <dbReference type="ARBA" id="ARBA00022898"/>
    </source>
</evidence>
<dbReference type="EC" id="4.1.1.81" evidence="4"/>
<dbReference type="InterPro" id="IPR015422">
    <property type="entry name" value="PyrdxlP-dep_Trfase_small"/>
</dbReference>
<dbReference type="InterPro" id="IPR005860">
    <property type="entry name" value="CobD"/>
</dbReference>
<evidence type="ECO:0000313" key="11">
    <source>
        <dbReference type="EMBL" id="MEC5384538.1"/>
    </source>
</evidence>
<dbReference type="InterPro" id="IPR004838">
    <property type="entry name" value="NHTrfase_class1_PyrdxlP-BS"/>
</dbReference>
<dbReference type="PANTHER" id="PTHR42885:SF1">
    <property type="entry name" value="THREONINE-PHOSPHATE DECARBOXYLASE"/>
    <property type="match status" value="1"/>
</dbReference>
<comment type="caution">
    <text evidence="11">The sequence shown here is derived from an EMBL/GenBank/DDBJ whole genome shotgun (WGS) entry which is preliminary data.</text>
</comment>
<dbReference type="PROSITE" id="PS00105">
    <property type="entry name" value="AA_TRANSFER_CLASS_1"/>
    <property type="match status" value="1"/>
</dbReference>
<evidence type="ECO:0000256" key="9">
    <source>
        <dbReference type="ARBA" id="ARBA00048531"/>
    </source>
</evidence>
<sequence length="336" mass="36626">MSDNSPYPAGHQHGGRVRAVAHEYRIAARHWLDLSTGINPQGWPVPAIPVEVWQRLPEDEDGLYMAMVASFGTTAVLPVAGTQAAIQLLPRLRPACRVGVVSPTYAEHVHAWLAAGHKVREIALADVETALDEVDVLVVVNPNNPTGDLMAPERLFDWNKRLAARDGWLVVDEAFIEATPASSIAGAVPRAGLIVLRSLGKFWGLAGLRMGFVLAEQSLLDALRVELGPWHVSHPARWIAQRALVDLPWREATVQRLQRDSARLTALLDKHGWHTPTGCALFRWVPTVHAASLYDALAKQAVLVRGFGEGVRFGLPGSEAAWIKLDKALEQAGSLS</sequence>
<keyword evidence="5" id="KW-0169">Cobalamin biosynthesis</keyword>
<dbReference type="EMBL" id="JAYXHS010000001">
    <property type="protein sequence ID" value="MEC5384538.1"/>
    <property type="molecule type" value="Genomic_DNA"/>
</dbReference>
<evidence type="ECO:0000259" key="10">
    <source>
        <dbReference type="Pfam" id="PF00155"/>
    </source>
</evidence>
<gene>
    <name evidence="11" type="primary">cobD</name>
    <name evidence="11" type="ORF">VVD49_02325</name>
</gene>
<keyword evidence="12" id="KW-1185">Reference proteome</keyword>
<dbReference type="GO" id="GO:0048472">
    <property type="term" value="F:threonine-phosphate decarboxylase activity"/>
    <property type="evidence" value="ECO:0007669"/>
    <property type="project" value="UniProtKB-EC"/>
</dbReference>
<organism evidence="11 12">
    <name type="scientific">Uliginosibacterium silvisoli</name>
    <dbReference type="NCBI Taxonomy" id="3114758"/>
    <lineage>
        <taxon>Bacteria</taxon>
        <taxon>Pseudomonadati</taxon>
        <taxon>Pseudomonadota</taxon>
        <taxon>Betaproteobacteria</taxon>
        <taxon>Rhodocyclales</taxon>
        <taxon>Zoogloeaceae</taxon>
        <taxon>Uliginosibacterium</taxon>
    </lineage>
</organism>
<dbReference type="InterPro" id="IPR015421">
    <property type="entry name" value="PyrdxlP-dep_Trfase_major"/>
</dbReference>
<evidence type="ECO:0000256" key="5">
    <source>
        <dbReference type="ARBA" id="ARBA00022573"/>
    </source>
</evidence>
<comment type="catalytic activity">
    <reaction evidence="9">
        <text>O-phospho-L-threonine + H(+) = (R)-1-aminopropan-2-yl phosphate + CO2</text>
        <dbReference type="Rhea" id="RHEA:11492"/>
        <dbReference type="ChEBI" id="CHEBI:15378"/>
        <dbReference type="ChEBI" id="CHEBI:16526"/>
        <dbReference type="ChEBI" id="CHEBI:58563"/>
        <dbReference type="ChEBI" id="CHEBI:58675"/>
        <dbReference type="EC" id="4.1.1.81"/>
    </reaction>
</comment>
<evidence type="ECO:0000256" key="7">
    <source>
        <dbReference type="ARBA" id="ARBA00023239"/>
    </source>
</evidence>
<accession>A0ABU6K0B5</accession>
<comment type="pathway">
    <text evidence="3">Cofactor biosynthesis; adenosylcobalamin biosynthesis.</text>
</comment>
<name>A0ABU6K0B5_9RHOO</name>
<dbReference type="CDD" id="cd00609">
    <property type="entry name" value="AAT_like"/>
    <property type="match status" value="1"/>
</dbReference>
<proteinExistence type="predicted"/>
<dbReference type="InterPro" id="IPR004839">
    <property type="entry name" value="Aminotransferase_I/II_large"/>
</dbReference>